<dbReference type="VEuPathDB" id="FungiDB:SeMB42_g02481"/>
<sequence>MSTTPTRAPYKTEAVSKKVRRDRIALWLNLLPRCLSEGRISNIERVAVILRHTEQANTARQKIGTCPGVTYVQDLLQNNLLHQVLASVDTSKLKWGPIVAALESGRLESLAKKGSEFDFIALESILLPIVYIAANGGESTPDALNDLPRRLARRMLGISRTSKLPTDTWASAFTEFAVRTRVFEVHQQGPLTSSVLMNELLEGIRIRKLQEEGFIAPSLLSNKIVDVPKGSEQRLASILSCSLYTVIEFCKTSEYMTVENLHVLAGHGRRLSDMWFTPEFLASTIYTAETLLIDGPSRESALKGVGAIATLWSVWIRKCDAWSASPYANSIISLLKQFCKNPSTDPTIILYSAVALLSSYPPSNDPEQNAESLNDLCSLLPIVYPRIPRSERDLTRASIAQVLRRLVPSATTTFCTAVLNGVSLAKPCDAYDVAQLIYLIQFGVTQQCDALPPVQRPWWRVWGETSAERTVPGFVAGILEVAQSVGGIYGSAAAAGLARSVFAAKPDPERFNLSPAIRREIFDRVFEIITAEVSKIVNGDKISVTDDVRESIAVICSSTAGTVSHHDDFVTLPQYDWKPILKESLAVLLRSPDTLSLPLDTVAVLESGNRKEELYSLLTQRADPKLRPFLYAEVSKMAYGIGLLTAIAWKDGDMETVEDVFSAILNFVECLSKSWESCSLSSNVPKTIEPTMPVLWSHFRTMLFCITSIFKHIADVLPDRPDLDSSEPLVKLFQTLRDIHFVTSRFGSEGFKAWQSVVSACCAWFRTHARRQIKVNHDDLVARLMNDVESGPYIEDNPVRKTRRTFSLLVSRQLARHLSNHIISQVLLPKCYPYLFLSYSPEQPLPRQPPNEDKDLFEASHAVCLAILERSGAVGRVVQEFATWYGAALIGAYPDPIDYDILRRGFILSVRACSFASSATASASLGMNAVQQAEEVEGSEESIVPDNSNALFNAPTTFDDVTGSDNDAEEDAIFANATPPAPAQQDSESDILAWSLIARLLSKIQDLNYLIAHPELQPQPVFNSDGVKGQRIDLILDASPLTRLNLHRDQLGMVLCETIRVVGLNGLDGVLEVLESLLLRGFVPAWALPDAVVGSKGASNGDRTSPVGADDVKSPESGRPAAAQEHSECTSTAKYTYAGLGIQTNPDTSPLWKLLIKTIGQARGFDYARKTKCVGWYMNMLHVARGAWKQYSRERQGRQNTGEESIAKPLFHGHTLRARL</sequence>
<evidence type="ECO:0000313" key="2">
    <source>
        <dbReference type="EMBL" id="TPX45871.1"/>
    </source>
</evidence>
<keyword evidence="4" id="KW-1185">Reference proteome</keyword>
<reference evidence="4 5" key="1">
    <citation type="journal article" date="2019" name="Sci. Rep.">
        <title>Comparative genomics of chytrid fungi reveal insights into the obligate biotrophic and pathogenic lifestyle of Synchytrium endobioticum.</title>
        <authorList>
            <person name="van de Vossenberg B.T.L.H."/>
            <person name="Warris S."/>
            <person name="Nguyen H.D.T."/>
            <person name="van Gent-Pelzer M.P.E."/>
            <person name="Joly D.L."/>
            <person name="van de Geest H.C."/>
            <person name="Bonants P.J.M."/>
            <person name="Smith D.S."/>
            <person name="Levesque C.A."/>
            <person name="van der Lee T.A.J."/>
        </authorList>
    </citation>
    <scope>NUCLEOTIDE SEQUENCE [LARGE SCALE GENOMIC DNA]</scope>
    <source>
        <strain evidence="2 5">LEV6574</strain>
        <strain evidence="3 4">MB42</strain>
    </source>
</reference>
<dbReference type="PANTHER" id="PTHR39214:SF1">
    <property type="entry name" value="MICROBODY (PEROXISOME) BIOGENESIS PROTEIN PEROXIN 8 (EUROFUNG)"/>
    <property type="match status" value="1"/>
</dbReference>
<dbReference type="OrthoDB" id="2357318at2759"/>
<dbReference type="InterPro" id="IPR016024">
    <property type="entry name" value="ARM-type_fold"/>
</dbReference>
<dbReference type="EMBL" id="QEAM01000125">
    <property type="protein sequence ID" value="TPX45871.1"/>
    <property type="molecule type" value="Genomic_DNA"/>
</dbReference>
<dbReference type="PANTHER" id="PTHR39214">
    <property type="entry name" value="MICROBODY (PEROXISOME) BIOGENESIS PROTEIN PEROXIN 8 (EUROFUNG)"/>
    <property type="match status" value="1"/>
</dbReference>
<protein>
    <submittedName>
        <fullName evidence="2">Uncharacterized protein</fullName>
    </submittedName>
</protein>
<evidence type="ECO:0000313" key="3">
    <source>
        <dbReference type="EMBL" id="TPX49766.1"/>
    </source>
</evidence>
<dbReference type="AlphaFoldDB" id="A0A507D3H6"/>
<evidence type="ECO:0000313" key="5">
    <source>
        <dbReference type="Proteomes" id="UP000320475"/>
    </source>
</evidence>
<proteinExistence type="predicted"/>
<organism evidence="2 5">
    <name type="scientific">Synchytrium endobioticum</name>
    <dbReference type="NCBI Taxonomy" id="286115"/>
    <lineage>
        <taxon>Eukaryota</taxon>
        <taxon>Fungi</taxon>
        <taxon>Fungi incertae sedis</taxon>
        <taxon>Chytridiomycota</taxon>
        <taxon>Chytridiomycota incertae sedis</taxon>
        <taxon>Chytridiomycetes</taxon>
        <taxon>Synchytriales</taxon>
        <taxon>Synchytriaceae</taxon>
        <taxon>Synchytrium</taxon>
    </lineage>
</organism>
<name>A0A507D3H6_9FUNG</name>
<dbReference type="Proteomes" id="UP000320475">
    <property type="component" value="Unassembled WGS sequence"/>
</dbReference>
<dbReference type="STRING" id="286115.A0A507D3H6"/>
<gene>
    <name evidence="2" type="ORF">SeLEV6574_g03587</name>
    <name evidence="3" type="ORF">SeMB42_g02481</name>
</gene>
<dbReference type="SUPFAM" id="SSF48371">
    <property type="entry name" value="ARM repeat"/>
    <property type="match status" value="1"/>
</dbReference>
<dbReference type="InterPro" id="IPR055334">
    <property type="entry name" value="PEX8-like"/>
</dbReference>
<accession>A0A507D3H6</accession>
<evidence type="ECO:0000256" key="1">
    <source>
        <dbReference type="SAM" id="MobiDB-lite"/>
    </source>
</evidence>
<dbReference type="EMBL" id="QEAN01000077">
    <property type="protein sequence ID" value="TPX49766.1"/>
    <property type="molecule type" value="Genomic_DNA"/>
</dbReference>
<feature type="region of interest" description="Disordered" evidence="1">
    <location>
        <begin position="1095"/>
        <end position="1127"/>
    </location>
</feature>
<comment type="caution">
    <text evidence="2">The sequence shown here is derived from an EMBL/GenBank/DDBJ whole genome shotgun (WGS) entry which is preliminary data.</text>
</comment>
<dbReference type="Proteomes" id="UP000317494">
    <property type="component" value="Unassembled WGS sequence"/>
</dbReference>
<evidence type="ECO:0000313" key="4">
    <source>
        <dbReference type="Proteomes" id="UP000317494"/>
    </source>
</evidence>